<evidence type="ECO:0000256" key="13">
    <source>
        <dbReference type="ARBA" id="ARBA00023204"/>
    </source>
</evidence>
<evidence type="ECO:0000313" key="22">
    <source>
        <dbReference type="Proteomes" id="UP000015453"/>
    </source>
</evidence>
<gene>
    <name evidence="21" type="ORF">M569_08402</name>
</gene>
<dbReference type="CDD" id="cd18788">
    <property type="entry name" value="SF2_C_XPD"/>
    <property type="match status" value="1"/>
</dbReference>
<dbReference type="InterPro" id="IPR003822">
    <property type="entry name" value="PAH"/>
</dbReference>
<dbReference type="GO" id="GO:1904430">
    <property type="term" value="P:negative regulation of t-circle formation"/>
    <property type="evidence" value="ECO:0007669"/>
    <property type="project" value="TreeGrafter"/>
</dbReference>
<dbReference type="GO" id="GO:0003677">
    <property type="term" value="F:DNA binding"/>
    <property type="evidence" value="ECO:0007669"/>
    <property type="project" value="UniProtKB-KW"/>
</dbReference>
<evidence type="ECO:0000256" key="18">
    <source>
        <dbReference type="PROSITE-ProRule" id="PRU00810"/>
    </source>
</evidence>
<dbReference type="PROSITE" id="PS51477">
    <property type="entry name" value="PAH"/>
    <property type="match status" value="1"/>
</dbReference>
<dbReference type="GO" id="GO:0006281">
    <property type="term" value="P:DNA repair"/>
    <property type="evidence" value="ECO:0007669"/>
    <property type="project" value="UniProtKB-KW"/>
</dbReference>
<keyword evidence="22" id="KW-1185">Reference proteome</keyword>
<dbReference type="InterPro" id="IPR006555">
    <property type="entry name" value="ATP-dep_Helicase_C"/>
</dbReference>
<comment type="subcellular location">
    <subcellularLocation>
        <location evidence="1 18">Nucleus</location>
    </subcellularLocation>
</comment>
<evidence type="ECO:0000259" key="20">
    <source>
        <dbReference type="SMART" id="SM00491"/>
    </source>
</evidence>
<evidence type="ECO:0000256" key="16">
    <source>
        <dbReference type="ARBA" id="ARBA00049360"/>
    </source>
</evidence>
<organism evidence="21 22">
    <name type="scientific">Genlisea aurea</name>
    <dbReference type="NCBI Taxonomy" id="192259"/>
    <lineage>
        <taxon>Eukaryota</taxon>
        <taxon>Viridiplantae</taxon>
        <taxon>Streptophyta</taxon>
        <taxon>Embryophyta</taxon>
        <taxon>Tracheophyta</taxon>
        <taxon>Spermatophyta</taxon>
        <taxon>Magnoliopsida</taxon>
        <taxon>eudicotyledons</taxon>
        <taxon>Gunneridae</taxon>
        <taxon>Pentapetalae</taxon>
        <taxon>asterids</taxon>
        <taxon>lamiids</taxon>
        <taxon>Lamiales</taxon>
        <taxon>Lentibulariaceae</taxon>
        <taxon>Genlisea</taxon>
    </lineage>
</organism>
<dbReference type="InterPro" id="IPR013020">
    <property type="entry name" value="Rad3/Chl1-like"/>
</dbReference>
<keyword evidence="9" id="KW-0067">ATP-binding</keyword>
<accession>S8CHG2</accession>
<reference evidence="21 22" key="1">
    <citation type="journal article" date="2013" name="BMC Genomics">
        <title>The miniature genome of a carnivorous plant Genlisea aurea contains a low number of genes and short non-coding sequences.</title>
        <authorList>
            <person name="Leushkin E.V."/>
            <person name="Sutormin R.A."/>
            <person name="Nabieva E.R."/>
            <person name="Penin A.A."/>
            <person name="Kondrashov A.S."/>
            <person name="Logacheva M.D."/>
        </authorList>
    </citation>
    <scope>NUCLEOTIDE SEQUENCE [LARGE SCALE GENOMIC DNA]</scope>
</reference>
<dbReference type="GO" id="GO:0090657">
    <property type="term" value="P:telomeric loop disassembly"/>
    <property type="evidence" value="ECO:0007669"/>
    <property type="project" value="TreeGrafter"/>
</dbReference>
<keyword evidence="6" id="KW-0227">DNA damage</keyword>
<dbReference type="NCBIfam" id="TIGR00604">
    <property type="entry name" value="rad3"/>
    <property type="match status" value="1"/>
</dbReference>
<dbReference type="InterPro" id="IPR049909">
    <property type="entry name" value="Rtel1_HHD"/>
</dbReference>
<keyword evidence="13" id="KW-0234">DNA repair</keyword>
<evidence type="ECO:0000256" key="4">
    <source>
        <dbReference type="ARBA" id="ARBA00022723"/>
    </source>
</evidence>
<dbReference type="CDD" id="cd13932">
    <property type="entry name" value="HN_RTEL1"/>
    <property type="match status" value="1"/>
</dbReference>
<evidence type="ECO:0000256" key="12">
    <source>
        <dbReference type="ARBA" id="ARBA00023125"/>
    </source>
</evidence>
<evidence type="ECO:0000256" key="8">
    <source>
        <dbReference type="ARBA" id="ARBA00022806"/>
    </source>
</evidence>
<feature type="non-terminal residue" evidence="21">
    <location>
        <position position="1"/>
    </location>
</feature>
<sequence>KPSRTLSWWCFNPGIAMEEFSKLGVGSVILTSGTLSPMDSFAEELKLPFPVRLENPHVISVNQIWVGVAAVGPSGYSFNSSYRTRDSVEYKLELGNAIVNFARIVPDGLLVFFPSYYLLEQSINFWKSVSLTNPTSIWERICKYKFPVVEPRQASLFPAAVDDFMKNLKGASSGSIFFAVCRGKVSEGLDFADNAGRAVVVTGLPFATLTDAKVRLKREYMDGQLQSQKTANQCLTGEEWYSQQALRAVNQAVGRVIRHRHDYGAIIFCDERFGHSKRQSQISSWIRPYVKSYPNFGDVVFSLTRFFRESGTSGLPKSEAVKRKARGNVDLTQSPLSKINISSDLSEVVPANRSSLKPDKLFQDSFWKGTIGTKPKTESFSEKKNEEPGSSIISPCSLKKLKLLIKGPSQSMSHSNSDHAPESSTGRNESLRIPCKKSSAEEDTVAKQRNAIIPEASTGSRDEMKGSAFLSQVREKLSEDEYRKFVEYLRALKSKEMRIGEVLESITRLFSTPQRHHLLHGFRDFVPAKYREMYDRRL</sequence>
<dbReference type="GO" id="GO:0045910">
    <property type="term" value="P:negative regulation of DNA recombination"/>
    <property type="evidence" value="ECO:0007669"/>
    <property type="project" value="TreeGrafter"/>
</dbReference>
<dbReference type="Proteomes" id="UP000015453">
    <property type="component" value="Unassembled WGS sequence"/>
</dbReference>
<name>S8CHG2_9LAMI</name>
<dbReference type="GO" id="GO:0005524">
    <property type="term" value="F:ATP binding"/>
    <property type="evidence" value="ECO:0007669"/>
    <property type="project" value="UniProtKB-KW"/>
</dbReference>
<dbReference type="GO" id="GO:0016818">
    <property type="term" value="F:hydrolase activity, acting on acid anhydrides, in phosphorus-containing anhydrides"/>
    <property type="evidence" value="ECO:0007669"/>
    <property type="project" value="InterPro"/>
</dbReference>
<evidence type="ECO:0000256" key="14">
    <source>
        <dbReference type="ARBA" id="ARBA00023235"/>
    </source>
</evidence>
<dbReference type="GO" id="GO:0006355">
    <property type="term" value="P:regulation of DNA-templated transcription"/>
    <property type="evidence" value="ECO:0007669"/>
    <property type="project" value="InterPro"/>
</dbReference>
<keyword evidence="7" id="KW-0378">Hydrolase</keyword>
<feature type="region of interest" description="Disordered" evidence="19">
    <location>
        <begin position="373"/>
        <end position="393"/>
    </location>
</feature>
<dbReference type="GO" id="GO:0005634">
    <property type="term" value="C:nucleus"/>
    <property type="evidence" value="ECO:0007669"/>
    <property type="project" value="UniProtKB-SubCell"/>
</dbReference>
<dbReference type="GO" id="GO:0070182">
    <property type="term" value="F:DNA polymerase binding"/>
    <property type="evidence" value="ECO:0007669"/>
    <property type="project" value="TreeGrafter"/>
</dbReference>
<evidence type="ECO:0000256" key="10">
    <source>
        <dbReference type="ARBA" id="ARBA00023004"/>
    </source>
</evidence>
<keyword evidence="15 18" id="KW-0539">Nucleus</keyword>
<dbReference type="GO" id="GO:0003678">
    <property type="term" value="F:DNA helicase activity"/>
    <property type="evidence" value="ECO:0007669"/>
    <property type="project" value="InterPro"/>
</dbReference>
<dbReference type="EMBL" id="AUSU01003708">
    <property type="protein sequence ID" value="EPS66374.1"/>
    <property type="molecule type" value="Genomic_DNA"/>
</dbReference>
<feature type="region of interest" description="Disordered" evidence="19">
    <location>
        <begin position="407"/>
        <end position="447"/>
    </location>
</feature>
<keyword evidence="12" id="KW-0238">DNA-binding</keyword>
<dbReference type="Gene3D" id="3.40.50.300">
    <property type="entry name" value="P-loop containing nucleotide triphosphate hydrolases"/>
    <property type="match status" value="1"/>
</dbReference>
<keyword evidence="10" id="KW-0408">Iron</keyword>
<comment type="caution">
    <text evidence="21">The sequence shown here is derived from an EMBL/GenBank/DDBJ whole genome shotgun (WGS) entry which is preliminary data.</text>
</comment>
<dbReference type="PANTHER" id="PTHR11472:SF34">
    <property type="entry name" value="REGULATOR OF TELOMERE ELONGATION HELICASE 1"/>
    <property type="match status" value="1"/>
</dbReference>
<keyword evidence="5" id="KW-0547">Nucleotide-binding</keyword>
<dbReference type="InterPro" id="IPR036600">
    <property type="entry name" value="PAH_sf"/>
</dbReference>
<evidence type="ECO:0000256" key="1">
    <source>
        <dbReference type="ARBA" id="ARBA00004123"/>
    </source>
</evidence>
<evidence type="ECO:0000313" key="21">
    <source>
        <dbReference type="EMBL" id="EPS66374.1"/>
    </source>
</evidence>
<keyword evidence="14" id="KW-0413">Isomerase</keyword>
<protein>
    <recommendedName>
        <fullName evidence="17">Regulator of telomere elongation helicase 1 homolog</fullName>
    </recommendedName>
</protein>
<evidence type="ECO:0000256" key="11">
    <source>
        <dbReference type="ARBA" id="ARBA00023014"/>
    </source>
</evidence>
<keyword evidence="3" id="KW-0004">4Fe-4S</keyword>
<dbReference type="Gene3D" id="1.20.1160.20">
    <property type="match status" value="1"/>
</dbReference>
<dbReference type="GO" id="GO:0010569">
    <property type="term" value="P:regulation of double-strand break repair via homologous recombination"/>
    <property type="evidence" value="ECO:0007669"/>
    <property type="project" value="TreeGrafter"/>
</dbReference>
<evidence type="ECO:0000256" key="9">
    <source>
        <dbReference type="ARBA" id="ARBA00022840"/>
    </source>
</evidence>
<dbReference type="FunFam" id="3.40.50.300:FF:000431">
    <property type="entry name" value="Regulator of telomere elongation helicase 1"/>
    <property type="match status" value="1"/>
</dbReference>
<dbReference type="Pfam" id="PF23116">
    <property type="entry name" value="HHD_RTEL1"/>
    <property type="match status" value="1"/>
</dbReference>
<evidence type="ECO:0000256" key="2">
    <source>
        <dbReference type="ARBA" id="ARBA00009146"/>
    </source>
</evidence>
<keyword evidence="11" id="KW-0411">Iron-sulfur</keyword>
<dbReference type="AlphaFoldDB" id="S8CHG2"/>
<dbReference type="InterPro" id="IPR045028">
    <property type="entry name" value="DinG/Rad3-like"/>
</dbReference>
<comment type="similarity">
    <text evidence="2">Belongs to the helicase family. RAD3/XPD subfamily.</text>
</comment>
<dbReference type="SMART" id="SM00491">
    <property type="entry name" value="HELICc2"/>
    <property type="match status" value="1"/>
</dbReference>
<dbReference type="PANTHER" id="PTHR11472">
    <property type="entry name" value="DNA REPAIR DEAD HELICASE RAD3/XP-D SUBFAMILY MEMBER"/>
    <property type="match status" value="1"/>
</dbReference>
<comment type="catalytic activity">
    <reaction evidence="16">
        <text>ATP + H2O = ADP + phosphate + H(+)</text>
        <dbReference type="Rhea" id="RHEA:13065"/>
        <dbReference type="ChEBI" id="CHEBI:15377"/>
        <dbReference type="ChEBI" id="CHEBI:15378"/>
        <dbReference type="ChEBI" id="CHEBI:30616"/>
        <dbReference type="ChEBI" id="CHEBI:43474"/>
        <dbReference type="ChEBI" id="CHEBI:456216"/>
    </reaction>
</comment>
<feature type="non-terminal residue" evidence="21">
    <location>
        <position position="538"/>
    </location>
</feature>
<evidence type="ECO:0000256" key="17">
    <source>
        <dbReference type="ARBA" id="ARBA00073810"/>
    </source>
</evidence>
<evidence type="ECO:0000256" key="7">
    <source>
        <dbReference type="ARBA" id="ARBA00022801"/>
    </source>
</evidence>
<evidence type="ECO:0000256" key="5">
    <source>
        <dbReference type="ARBA" id="ARBA00022741"/>
    </source>
</evidence>
<dbReference type="SUPFAM" id="SSF47762">
    <property type="entry name" value="PAH2 domain"/>
    <property type="match status" value="1"/>
</dbReference>
<dbReference type="InterPro" id="IPR027417">
    <property type="entry name" value="P-loop_NTPase"/>
</dbReference>
<keyword evidence="8" id="KW-0347">Helicase</keyword>
<dbReference type="GO" id="GO:0051539">
    <property type="term" value="F:4 iron, 4 sulfur cluster binding"/>
    <property type="evidence" value="ECO:0007669"/>
    <property type="project" value="UniProtKB-KW"/>
</dbReference>
<proteinExistence type="inferred from homology"/>
<evidence type="ECO:0000256" key="15">
    <source>
        <dbReference type="ARBA" id="ARBA00023242"/>
    </source>
</evidence>
<keyword evidence="4" id="KW-0479">Metal-binding</keyword>
<evidence type="ECO:0000256" key="6">
    <source>
        <dbReference type="ARBA" id="ARBA00022763"/>
    </source>
</evidence>
<evidence type="ECO:0000256" key="19">
    <source>
        <dbReference type="SAM" id="MobiDB-lite"/>
    </source>
</evidence>
<dbReference type="OrthoDB" id="19182at2759"/>
<feature type="compositionally biased region" description="Basic and acidic residues" evidence="19">
    <location>
        <begin position="375"/>
        <end position="387"/>
    </location>
</feature>
<feature type="domain" description="ATP-dependent helicase C-terminal" evidence="20">
    <location>
        <begin position="116"/>
        <end position="275"/>
    </location>
</feature>
<dbReference type="Pfam" id="PF13307">
    <property type="entry name" value="Helicase_C_2"/>
    <property type="match status" value="1"/>
</dbReference>
<evidence type="ECO:0000256" key="3">
    <source>
        <dbReference type="ARBA" id="ARBA00022485"/>
    </source>
</evidence>
<dbReference type="GO" id="GO:0046872">
    <property type="term" value="F:metal ion binding"/>
    <property type="evidence" value="ECO:0007669"/>
    <property type="project" value="UniProtKB-KW"/>
</dbReference>